<dbReference type="GO" id="GO:0008234">
    <property type="term" value="F:cysteine-type peptidase activity"/>
    <property type="evidence" value="ECO:0007669"/>
    <property type="project" value="InterPro"/>
</dbReference>
<organism evidence="3 4">
    <name type="scientific">Aureibaculum algae</name>
    <dbReference type="NCBI Taxonomy" id="2584122"/>
    <lineage>
        <taxon>Bacteria</taxon>
        <taxon>Pseudomonadati</taxon>
        <taxon>Bacteroidota</taxon>
        <taxon>Flavobacteriia</taxon>
        <taxon>Flavobacteriales</taxon>
        <taxon>Flavobacteriaceae</taxon>
        <taxon>Aureibaculum</taxon>
    </lineage>
</organism>
<feature type="domain" description="Gingipain" evidence="2">
    <location>
        <begin position="424"/>
        <end position="794"/>
    </location>
</feature>
<evidence type="ECO:0000313" key="4">
    <source>
        <dbReference type="Proteomes" id="UP000306229"/>
    </source>
</evidence>
<name>A0A5B7TUE8_9FLAO</name>
<keyword evidence="1" id="KW-0732">Signal</keyword>
<dbReference type="GO" id="GO:0006508">
    <property type="term" value="P:proteolysis"/>
    <property type="evidence" value="ECO:0007669"/>
    <property type="project" value="InterPro"/>
</dbReference>
<dbReference type="InterPro" id="IPR029031">
    <property type="entry name" value="Gingipain_N_sf"/>
</dbReference>
<sequence>MKSFHLKKLFRSLVHLLYIVPFLVSSQNNGRNVVSNTKSYSTVKNAVLSEGTWYKFSIDTTGIFKIDKQFLQNLGVKTDDINPRNIRIFGNGGQLLPQKNADFRYDGLQENAIFVNGEEDNSFDTNDYILFYGIGPHGWNIIPSQPSQSKHINNIYSDNAYYFLTVDNGLGKRISTAPDILATATETITTYNDYDFIENDKTNLFANGQQWFGKELSFENTTTKVFQFENLDVSQSITIRVRGVAISSTSSSFDVKVNGQNLMNISLPAIPSTSGNLTLAIPRESSQSTSVSTSTIAVEITYNNNGNPSAKAYLDYVELIGVKKLTANGKQFSFRNFDSQSNSTLFNYQIENNTNIDQVWNVTDGINPKIITNQSNSNQFSFKSFGGSLQEFIVLNENDYYKPKIIEQTKIPNQNLQALKDIDYVIITQDFLMNEAERLATYHRENSNLVVQVINLNHIYNEFGSGSPDLTAIRDFIRHLYLNASSDETRIKYVCLFGDASYDFKDRINDNNNIVPSFQSLESFDLARSYVTDDYYGMMDDDEGELSNADNQDVATGRFPISTVSEAKSTVDKTLNYYNTESFGDWRNRITLVADDPDVASEFILQETVEKLADTLKNRRPIYNLSKIYADAYVQETSAGGERYPDVNEAINNAVETGSLVINYFGHGGEDGWANERILENSAINDWNNLNKLPLFITVTCEFSKFDNPLRPTAGEFVFLNPYGGATSLITTTREIFISVGQRFNDILTKKLFGFNGEDYTIAEALMAMKNDPTSPNTTQRLFVFYLGDPAMKLARPKPSIELTKLNGQNITSATDTLKALSKISLEGIVKDALGNDLTDFNGELSATIYDKSVDRITLDNNNFGNKLSFDAIESKIFRGRASIKNGVFNFDFIVPKDIRIAYGKSKISLYANNDAIDKGGVNQEVIIGGIDENAPEDNVGPIIQLFMDDESFADGGNTSESPNLIAILEDSSGINTSITAVDHDIVAVLDGDQANPYILNDFYETELDDYTTGKVKFPFRNLEPGLHTLNFKVWDTYNNSSEATLNFVVVDNSDLVLSNVLNYPNPFINYTEFWFNHNKPNEPLEVQVQIFTVSGKLIKTINQNVQSENLSRSISWNGLDDFGNKIGKGVYIYKLNVKSTLTNTKNEKFEKLVILQ</sequence>
<evidence type="ECO:0000259" key="2">
    <source>
        <dbReference type="Pfam" id="PF01364"/>
    </source>
</evidence>
<dbReference type="OrthoDB" id="9809780at2"/>
<dbReference type="Gene3D" id="3.40.50.1460">
    <property type="match status" value="1"/>
</dbReference>
<dbReference type="Gene3D" id="2.60.40.4070">
    <property type="match status" value="1"/>
</dbReference>
<dbReference type="NCBIfam" id="TIGR04183">
    <property type="entry name" value="Por_Secre_tail"/>
    <property type="match status" value="1"/>
</dbReference>
<dbReference type="SUPFAM" id="SSF52129">
    <property type="entry name" value="Caspase-like"/>
    <property type="match status" value="1"/>
</dbReference>
<protein>
    <submittedName>
        <fullName evidence="3">Type IX secretion system sortase PorU</fullName>
    </submittedName>
</protein>
<reference evidence="3 4" key="1">
    <citation type="submission" date="2019-05" db="EMBL/GenBank/DDBJ databases">
        <title>Algicella ahnfeltiae gen. nov., sp. nov., a novel marine bacterium of the family Flavobacteriaceae isolated from a red alga.</title>
        <authorList>
            <person name="Nedashkovskaya O.I."/>
            <person name="Kukhlevskiy A.D."/>
            <person name="Kim S.-G."/>
            <person name="Zhukova N.V."/>
            <person name="Mikhailov V.V."/>
        </authorList>
    </citation>
    <scope>NUCLEOTIDE SEQUENCE [LARGE SCALE GENOMIC DNA]</scope>
    <source>
        <strain evidence="3 4">10Alg115</strain>
    </source>
</reference>
<proteinExistence type="predicted"/>
<dbReference type="Gene3D" id="3.40.50.10390">
    <property type="entry name" value="Gingipain r, domain 1"/>
    <property type="match status" value="1"/>
</dbReference>
<dbReference type="RefSeq" id="WP_138950723.1">
    <property type="nucleotide sequence ID" value="NZ_CP040749.1"/>
</dbReference>
<dbReference type="InterPro" id="IPR026444">
    <property type="entry name" value="Secre_tail"/>
</dbReference>
<dbReference type="Pfam" id="PF01364">
    <property type="entry name" value="Peptidase_C25"/>
    <property type="match status" value="1"/>
</dbReference>
<dbReference type="Proteomes" id="UP000306229">
    <property type="component" value="Chromosome"/>
</dbReference>
<dbReference type="InterPro" id="IPR029030">
    <property type="entry name" value="Caspase-like_dom_sf"/>
</dbReference>
<dbReference type="InterPro" id="IPR001769">
    <property type="entry name" value="Gingipain"/>
</dbReference>
<dbReference type="KEGG" id="fbe:FF125_15890"/>
<keyword evidence="4" id="KW-1185">Reference proteome</keyword>
<dbReference type="CDD" id="cd02258">
    <property type="entry name" value="Peptidase_C25_N"/>
    <property type="match status" value="1"/>
</dbReference>
<dbReference type="NCBIfam" id="NF033707">
    <property type="entry name" value="T9SS_sortase"/>
    <property type="match status" value="1"/>
</dbReference>
<gene>
    <name evidence="3" type="primary">porU</name>
    <name evidence="3" type="ORF">FF125_15890</name>
</gene>
<evidence type="ECO:0000313" key="3">
    <source>
        <dbReference type="EMBL" id="QCX39848.1"/>
    </source>
</evidence>
<evidence type="ECO:0000256" key="1">
    <source>
        <dbReference type="ARBA" id="ARBA00022729"/>
    </source>
</evidence>
<accession>A0A5B7TUE8</accession>
<dbReference type="EMBL" id="CP040749">
    <property type="protein sequence ID" value="QCX39848.1"/>
    <property type="molecule type" value="Genomic_DNA"/>
</dbReference>
<dbReference type="AlphaFoldDB" id="A0A5B7TUE8"/>